<organism evidence="1 2">
    <name type="scientific">Caerostris darwini</name>
    <dbReference type="NCBI Taxonomy" id="1538125"/>
    <lineage>
        <taxon>Eukaryota</taxon>
        <taxon>Metazoa</taxon>
        <taxon>Ecdysozoa</taxon>
        <taxon>Arthropoda</taxon>
        <taxon>Chelicerata</taxon>
        <taxon>Arachnida</taxon>
        <taxon>Araneae</taxon>
        <taxon>Araneomorphae</taxon>
        <taxon>Entelegynae</taxon>
        <taxon>Araneoidea</taxon>
        <taxon>Araneidae</taxon>
        <taxon>Caerostris</taxon>
    </lineage>
</organism>
<comment type="caution">
    <text evidence="1">The sequence shown here is derived from an EMBL/GenBank/DDBJ whole genome shotgun (WGS) entry which is preliminary data.</text>
</comment>
<dbReference type="EMBL" id="BPLQ01010128">
    <property type="protein sequence ID" value="GIY48564.1"/>
    <property type="molecule type" value="Genomic_DNA"/>
</dbReference>
<keyword evidence="2" id="KW-1185">Reference proteome</keyword>
<sequence length="101" mass="11707">MTSLKYKDIPKVWLCGRISDSHHHLPEQLASDFVRARVEWPRASTRKTSPKSEVKDYVVGLQDFFSSPPSIDASHWPEEVSTIYAAMHKHYSTDWHLANNR</sequence>
<gene>
    <name evidence="1" type="ORF">CDAR_420321</name>
</gene>
<protein>
    <submittedName>
        <fullName evidence="1">Uncharacterized protein</fullName>
    </submittedName>
</protein>
<accession>A0AAV4TTQ6</accession>
<name>A0AAV4TTQ6_9ARAC</name>
<dbReference type="AlphaFoldDB" id="A0AAV4TTQ6"/>
<evidence type="ECO:0000313" key="2">
    <source>
        <dbReference type="Proteomes" id="UP001054837"/>
    </source>
</evidence>
<proteinExistence type="predicted"/>
<dbReference type="Proteomes" id="UP001054837">
    <property type="component" value="Unassembled WGS sequence"/>
</dbReference>
<reference evidence="1 2" key="1">
    <citation type="submission" date="2021-06" db="EMBL/GenBank/DDBJ databases">
        <title>Caerostris darwini draft genome.</title>
        <authorList>
            <person name="Kono N."/>
            <person name="Arakawa K."/>
        </authorList>
    </citation>
    <scope>NUCLEOTIDE SEQUENCE [LARGE SCALE GENOMIC DNA]</scope>
</reference>
<evidence type="ECO:0000313" key="1">
    <source>
        <dbReference type="EMBL" id="GIY48564.1"/>
    </source>
</evidence>